<protein>
    <recommendedName>
        <fullName evidence="4">Killer toxin Kp4 domain-containing protein</fullName>
    </recommendedName>
</protein>
<dbReference type="InterPro" id="IPR011024">
    <property type="entry name" value="G_crystallin-like"/>
</dbReference>
<evidence type="ECO:0000256" key="1">
    <source>
        <dbReference type="SAM" id="SignalP"/>
    </source>
</evidence>
<name>A0A9P4SA83_9PEZI</name>
<evidence type="ECO:0000313" key="3">
    <source>
        <dbReference type="Proteomes" id="UP000799429"/>
    </source>
</evidence>
<evidence type="ECO:0000313" key="2">
    <source>
        <dbReference type="EMBL" id="KAF2838729.1"/>
    </source>
</evidence>
<organism evidence="2 3">
    <name type="scientific">Patellaria atrata CBS 101060</name>
    <dbReference type="NCBI Taxonomy" id="1346257"/>
    <lineage>
        <taxon>Eukaryota</taxon>
        <taxon>Fungi</taxon>
        <taxon>Dikarya</taxon>
        <taxon>Ascomycota</taxon>
        <taxon>Pezizomycotina</taxon>
        <taxon>Dothideomycetes</taxon>
        <taxon>Dothideomycetes incertae sedis</taxon>
        <taxon>Patellariales</taxon>
        <taxon>Patellariaceae</taxon>
        <taxon>Patellaria</taxon>
    </lineage>
</organism>
<dbReference type="SUPFAM" id="SSF49695">
    <property type="entry name" value="gamma-Crystallin-like"/>
    <property type="match status" value="1"/>
</dbReference>
<feature type="signal peptide" evidence="1">
    <location>
        <begin position="1"/>
        <end position="15"/>
    </location>
</feature>
<sequence>MHFLALLSLLPLALALPGDTGKNQVTRSASVTLCSKPNRGGTCMQQTHSFSKSNGKRYKLHPEYDNKVNSVYLDKAVGGMLCQLFNAPDCTGDSRFIEHGNMSNMTAFGYDNKISSLKCLICPVS</sequence>
<keyword evidence="1" id="KW-0732">Signal</keyword>
<dbReference type="EMBL" id="MU006096">
    <property type="protein sequence ID" value="KAF2838729.1"/>
    <property type="molecule type" value="Genomic_DNA"/>
</dbReference>
<dbReference type="Proteomes" id="UP000799429">
    <property type="component" value="Unassembled WGS sequence"/>
</dbReference>
<accession>A0A9P4SA83</accession>
<dbReference type="AlphaFoldDB" id="A0A9P4SA83"/>
<evidence type="ECO:0008006" key="4">
    <source>
        <dbReference type="Google" id="ProtNLM"/>
    </source>
</evidence>
<gene>
    <name evidence="2" type="ORF">M501DRAFT_1052296</name>
</gene>
<dbReference type="Gene3D" id="2.60.20.10">
    <property type="entry name" value="Crystallins"/>
    <property type="match status" value="1"/>
</dbReference>
<keyword evidence="3" id="KW-1185">Reference proteome</keyword>
<comment type="caution">
    <text evidence="2">The sequence shown here is derived from an EMBL/GenBank/DDBJ whole genome shotgun (WGS) entry which is preliminary data.</text>
</comment>
<feature type="chain" id="PRO_5040247579" description="Killer toxin Kp4 domain-containing protein" evidence="1">
    <location>
        <begin position="16"/>
        <end position="125"/>
    </location>
</feature>
<proteinExistence type="predicted"/>
<reference evidence="2" key="1">
    <citation type="journal article" date="2020" name="Stud. Mycol.">
        <title>101 Dothideomycetes genomes: a test case for predicting lifestyles and emergence of pathogens.</title>
        <authorList>
            <person name="Haridas S."/>
            <person name="Albert R."/>
            <person name="Binder M."/>
            <person name="Bloem J."/>
            <person name="Labutti K."/>
            <person name="Salamov A."/>
            <person name="Andreopoulos B."/>
            <person name="Baker S."/>
            <person name="Barry K."/>
            <person name="Bills G."/>
            <person name="Bluhm B."/>
            <person name="Cannon C."/>
            <person name="Castanera R."/>
            <person name="Culley D."/>
            <person name="Daum C."/>
            <person name="Ezra D."/>
            <person name="Gonzalez J."/>
            <person name="Henrissat B."/>
            <person name="Kuo A."/>
            <person name="Liang C."/>
            <person name="Lipzen A."/>
            <person name="Lutzoni F."/>
            <person name="Magnuson J."/>
            <person name="Mondo S."/>
            <person name="Nolan M."/>
            <person name="Ohm R."/>
            <person name="Pangilinan J."/>
            <person name="Park H.-J."/>
            <person name="Ramirez L."/>
            <person name="Alfaro M."/>
            <person name="Sun H."/>
            <person name="Tritt A."/>
            <person name="Yoshinaga Y."/>
            <person name="Zwiers L.-H."/>
            <person name="Turgeon B."/>
            <person name="Goodwin S."/>
            <person name="Spatafora J."/>
            <person name="Crous P."/>
            <person name="Grigoriev I."/>
        </authorList>
    </citation>
    <scope>NUCLEOTIDE SEQUENCE</scope>
    <source>
        <strain evidence="2">CBS 101060</strain>
    </source>
</reference>